<name>H7FM80_FLAFP</name>
<dbReference type="STRING" id="1086011.HJ01_00278"/>
<protein>
    <submittedName>
        <fullName evidence="1">Uncharacterized protein</fullName>
    </submittedName>
</protein>
<reference evidence="1 2" key="1">
    <citation type="journal article" date="2014" name="Acta Crystallogr. D">
        <title>Structure-based characterization and antifreeze properties of a hyperactive ice-binding protein from the Antarctic bacterium Flavobacterium frigoris PS1.</title>
        <authorList>
            <person name="Do H."/>
            <person name="Kim S.J."/>
            <person name="Kim H.J."/>
            <person name="Lee J.H."/>
        </authorList>
    </citation>
    <scope>NUCLEOTIDE SEQUENCE [LARGE SCALE GENOMIC DNA]</scope>
    <source>
        <strain evidence="1 2">PS1</strain>
    </source>
</reference>
<gene>
    <name evidence="1" type="ORF">HJ01_00278</name>
</gene>
<evidence type="ECO:0000313" key="1">
    <source>
        <dbReference type="EMBL" id="EIA10418.1"/>
    </source>
</evidence>
<dbReference type="EMBL" id="AHKF01000006">
    <property type="protein sequence ID" value="EIA10418.1"/>
    <property type="molecule type" value="Genomic_DNA"/>
</dbReference>
<dbReference type="eggNOG" id="ENOG5030IGR">
    <property type="taxonomic scope" value="Bacteria"/>
</dbReference>
<evidence type="ECO:0000313" key="2">
    <source>
        <dbReference type="Proteomes" id="UP000005566"/>
    </source>
</evidence>
<dbReference type="AlphaFoldDB" id="H7FM80"/>
<dbReference type="RefSeq" id="WP_007136455.1">
    <property type="nucleotide sequence ID" value="NZ_AHKF01000006.1"/>
</dbReference>
<sequence length="138" mass="15460">MEVSRIPKNKLEALIEKLQPYQTDKGLVRLGPNGDGGYLVPNDLEGIVACFSPGVDLTSGFEENSCKLGMEIYLASVSVIKPNLNLPDDIYNFLSKYIGCTNNKDFLTIDEWVKCVKIEEHFDLLLQMDIQGQSIVQF</sequence>
<accession>H7FM80</accession>
<comment type="caution">
    <text evidence="1">The sequence shown here is derived from an EMBL/GenBank/DDBJ whole genome shotgun (WGS) entry which is preliminary data.</text>
</comment>
<proteinExistence type="predicted"/>
<dbReference type="Proteomes" id="UP000005566">
    <property type="component" value="Unassembled WGS sequence"/>
</dbReference>
<dbReference type="PATRIC" id="fig|1086011.3.peg.272"/>
<dbReference type="OrthoDB" id="6310850at2"/>
<organism evidence="1 2">
    <name type="scientific">Flavobacterium frigoris (strain PS1)</name>
    <dbReference type="NCBI Taxonomy" id="1086011"/>
    <lineage>
        <taxon>Bacteria</taxon>
        <taxon>Pseudomonadati</taxon>
        <taxon>Bacteroidota</taxon>
        <taxon>Flavobacteriia</taxon>
        <taxon>Flavobacteriales</taxon>
        <taxon>Flavobacteriaceae</taxon>
        <taxon>Flavobacterium</taxon>
    </lineage>
</organism>
<keyword evidence="2" id="KW-1185">Reference proteome</keyword>